<sequence>MTRASINVLVKTLIAQKLQNLLKTTLLKTFLLAIRILFELVLQLNTRDWNTSLWEVRLEVTLKRRLIDNAH</sequence>
<dbReference type="AlphaFoldDB" id="I7JDF3"/>
<keyword evidence="2" id="KW-1185">Reference proteome</keyword>
<dbReference type="KEGG" id="bmic:BmR1_04g07895"/>
<protein>
    <submittedName>
        <fullName evidence="1">Uncharacterized protein</fullName>
    </submittedName>
</protein>
<accession>I7JDF3</accession>
<gene>
    <name evidence="1" type="ORF">BmR1_04g07895</name>
</gene>
<reference evidence="1 2" key="3">
    <citation type="journal article" date="2016" name="Sci. Rep.">
        <title>Genome-wide diversity and gene expression profiling of Babesia microti isolates identify polymorphic genes that mediate host-pathogen interactions.</title>
        <authorList>
            <person name="Silva J.C."/>
            <person name="Cornillot E."/>
            <person name="McCracken C."/>
            <person name="Usmani-Brown S."/>
            <person name="Dwivedi A."/>
            <person name="Ifeonu O.O."/>
            <person name="Crabtree J."/>
            <person name="Gotia H.T."/>
            <person name="Virji A.Z."/>
            <person name="Reynes C."/>
            <person name="Colinge J."/>
            <person name="Kumar V."/>
            <person name="Lawres L."/>
            <person name="Pazzi J.E."/>
            <person name="Pablo J.V."/>
            <person name="Hung C."/>
            <person name="Brancato J."/>
            <person name="Kumari P."/>
            <person name="Orvis J."/>
            <person name="Tretina K."/>
            <person name="Chibucos M."/>
            <person name="Ott S."/>
            <person name="Sadzewicz L."/>
            <person name="Sengamalay N."/>
            <person name="Shetty A.C."/>
            <person name="Su Q."/>
            <person name="Tallon L."/>
            <person name="Fraser C.M."/>
            <person name="Frutos R."/>
            <person name="Molina D.M."/>
            <person name="Krause P.J."/>
            <person name="Ben Mamoun C."/>
        </authorList>
    </citation>
    <scope>NUCLEOTIDE SEQUENCE [LARGE SCALE GENOMIC DNA]</scope>
    <source>
        <strain evidence="1 2">RI</strain>
    </source>
</reference>
<evidence type="ECO:0000313" key="2">
    <source>
        <dbReference type="Proteomes" id="UP000002899"/>
    </source>
</evidence>
<dbReference type="EMBL" id="LN871599">
    <property type="protein sequence ID" value="CCF75765.1"/>
    <property type="molecule type" value="Genomic_DNA"/>
</dbReference>
<reference evidence="1 2" key="2">
    <citation type="journal article" date="2013" name="PLoS ONE">
        <title>Whole genome mapping and re-organization of the nuclear and mitochondrial genomes of Babesia microti isolates.</title>
        <authorList>
            <person name="Cornillot E."/>
            <person name="Dassouli A."/>
            <person name="Garg A."/>
            <person name="Pachikara N."/>
            <person name="Randazzo S."/>
            <person name="Depoix D."/>
            <person name="Carcy B."/>
            <person name="Delbecq S."/>
            <person name="Frutos R."/>
            <person name="Silva J.C."/>
            <person name="Sutton R."/>
            <person name="Krause P.J."/>
            <person name="Mamoun C.B."/>
        </authorList>
    </citation>
    <scope>NUCLEOTIDE SEQUENCE [LARGE SCALE GENOMIC DNA]</scope>
    <source>
        <strain evidence="1 2">RI</strain>
    </source>
</reference>
<name>I7JDF3_BABMR</name>
<dbReference type="Proteomes" id="UP000002899">
    <property type="component" value="Chromosome IV"/>
</dbReference>
<proteinExistence type="predicted"/>
<dbReference type="VEuPathDB" id="PiroplasmaDB:BmR1_04g07895"/>
<dbReference type="RefSeq" id="XP_012650173.1">
    <property type="nucleotide sequence ID" value="XM_012794719.1"/>
</dbReference>
<reference evidence="1 2" key="1">
    <citation type="journal article" date="2012" name="Nucleic Acids Res.">
        <title>Sequencing of the smallest Apicomplexan genome from the human pathogen Babesia microti.</title>
        <authorList>
            <person name="Cornillot E."/>
            <person name="Hadj-Kaddour K."/>
            <person name="Dassouli A."/>
            <person name="Noel B."/>
            <person name="Ranwez V."/>
            <person name="Vacherie B."/>
            <person name="Augagneur Y."/>
            <person name="Bres V."/>
            <person name="Duclos A."/>
            <person name="Randazzo S."/>
            <person name="Carcy B."/>
            <person name="Debierre-Grockiego F."/>
            <person name="Delbecq S."/>
            <person name="Moubri-Menage K."/>
            <person name="Shams-Eldin H."/>
            <person name="Usmani-Brown S."/>
            <person name="Bringaud F."/>
            <person name="Wincker P."/>
            <person name="Vivares C.P."/>
            <person name="Schwarz R.T."/>
            <person name="Schetters T.P."/>
            <person name="Krause P.J."/>
            <person name="Gorenflot A."/>
            <person name="Berry V."/>
            <person name="Barbe V."/>
            <person name="Ben Mamoun C."/>
        </authorList>
    </citation>
    <scope>NUCLEOTIDE SEQUENCE [LARGE SCALE GENOMIC DNA]</scope>
    <source>
        <strain evidence="1 2">RI</strain>
    </source>
</reference>
<organism evidence="1 2">
    <name type="scientific">Babesia microti (strain RI)</name>
    <dbReference type="NCBI Taxonomy" id="1133968"/>
    <lineage>
        <taxon>Eukaryota</taxon>
        <taxon>Sar</taxon>
        <taxon>Alveolata</taxon>
        <taxon>Apicomplexa</taxon>
        <taxon>Aconoidasida</taxon>
        <taxon>Piroplasmida</taxon>
        <taxon>Babesiidae</taxon>
        <taxon>Babesia</taxon>
    </lineage>
</organism>
<evidence type="ECO:0000313" key="1">
    <source>
        <dbReference type="EMBL" id="CCF75765.1"/>
    </source>
</evidence>
<dbReference type="GeneID" id="24426218"/>